<dbReference type="AlphaFoldDB" id="A0A699TTW7"/>
<feature type="non-terminal residue" evidence="1">
    <location>
        <position position="184"/>
    </location>
</feature>
<proteinExistence type="predicted"/>
<reference evidence="1" key="1">
    <citation type="journal article" date="2019" name="Sci. Rep.">
        <title>Draft genome of Tanacetum cinerariifolium, the natural source of mosquito coil.</title>
        <authorList>
            <person name="Yamashiro T."/>
            <person name="Shiraishi A."/>
            <person name="Satake H."/>
            <person name="Nakayama K."/>
        </authorList>
    </citation>
    <scope>NUCLEOTIDE SEQUENCE</scope>
</reference>
<feature type="non-terminal residue" evidence="1">
    <location>
        <position position="1"/>
    </location>
</feature>
<organism evidence="1">
    <name type="scientific">Tanacetum cinerariifolium</name>
    <name type="common">Dalmatian daisy</name>
    <name type="synonym">Chrysanthemum cinerariifolium</name>
    <dbReference type="NCBI Taxonomy" id="118510"/>
    <lineage>
        <taxon>Eukaryota</taxon>
        <taxon>Viridiplantae</taxon>
        <taxon>Streptophyta</taxon>
        <taxon>Embryophyta</taxon>
        <taxon>Tracheophyta</taxon>
        <taxon>Spermatophyta</taxon>
        <taxon>Magnoliopsida</taxon>
        <taxon>eudicotyledons</taxon>
        <taxon>Gunneridae</taxon>
        <taxon>Pentapetalae</taxon>
        <taxon>asterids</taxon>
        <taxon>campanulids</taxon>
        <taxon>Asterales</taxon>
        <taxon>Asteraceae</taxon>
        <taxon>Asteroideae</taxon>
        <taxon>Anthemideae</taxon>
        <taxon>Anthemidinae</taxon>
        <taxon>Tanacetum</taxon>
    </lineage>
</organism>
<dbReference type="EMBL" id="BKCJ011271183">
    <property type="protein sequence ID" value="GFD13260.1"/>
    <property type="molecule type" value="Genomic_DNA"/>
</dbReference>
<accession>A0A699TTW7</accession>
<evidence type="ECO:0000313" key="1">
    <source>
        <dbReference type="EMBL" id="GFD13260.1"/>
    </source>
</evidence>
<sequence length="184" mass="18914">AQHVARELAGAAHVAQHDGYIVGRGAGLGAGGGKYKIARYRAAHGARDGVGPHGAAHVGGRARIAAKSGVRGRRRGRAQAYQQLNIAPGSAQRHFYAVDGAVLRHVYRDAVAVAHRGAAQVFGNTGAGVDFGVVAGAGAQRRSGRVAARSGIGHERQGRRERSRAGSTRVGLAKCINQPVAIGI</sequence>
<gene>
    <name evidence="1" type="ORF">Tci_885229</name>
</gene>
<name>A0A699TTW7_TANCI</name>
<protein>
    <submittedName>
        <fullName evidence="1">Uncharacterized protein</fullName>
    </submittedName>
</protein>
<comment type="caution">
    <text evidence="1">The sequence shown here is derived from an EMBL/GenBank/DDBJ whole genome shotgun (WGS) entry which is preliminary data.</text>
</comment>